<organism evidence="1 2">
    <name type="scientific">Cricetibacter osteomyelitidis</name>
    <dbReference type="NCBI Taxonomy" id="1521931"/>
    <lineage>
        <taxon>Bacteria</taxon>
        <taxon>Pseudomonadati</taxon>
        <taxon>Pseudomonadota</taxon>
        <taxon>Gammaproteobacteria</taxon>
        <taxon>Pasteurellales</taxon>
        <taxon>Pasteurellaceae</taxon>
        <taxon>Cricetibacter</taxon>
    </lineage>
</organism>
<keyword evidence="2" id="KW-1185">Reference proteome</keyword>
<dbReference type="AlphaFoldDB" id="A0A4R2T6F6"/>
<evidence type="ECO:0000313" key="1">
    <source>
        <dbReference type="EMBL" id="TCP97695.1"/>
    </source>
</evidence>
<name>A0A4R2T6F6_9PAST</name>
<evidence type="ECO:0000313" key="2">
    <source>
        <dbReference type="Proteomes" id="UP000295763"/>
    </source>
</evidence>
<accession>A0A4R2T6F6</accession>
<dbReference type="RefSeq" id="WP_131974237.1">
    <property type="nucleotide sequence ID" value="NZ_SLYB01000001.1"/>
</dbReference>
<dbReference type="OrthoDB" id="5686413at2"/>
<proteinExistence type="predicted"/>
<reference evidence="1 2" key="1">
    <citation type="submission" date="2019-03" db="EMBL/GenBank/DDBJ databases">
        <title>Genomic Encyclopedia of Type Strains, Phase IV (KMG-IV): sequencing the most valuable type-strain genomes for metagenomic binning, comparative biology and taxonomic classification.</title>
        <authorList>
            <person name="Goeker M."/>
        </authorList>
    </citation>
    <scope>NUCLEOTIDE SEQUENCE [LARGE SCALE GENOMIC DNA]</scope>
    <source>
        <strain evidence="1 2">DSM 28404</strain>
    </source>
</reference>
<dbReference type="Proteomes" id="UP000295763">
    <property type="component" value="Unassembled WGS sequence"/>
</dbReference>
<dbReference type="EMBL" id="SLYB01000001">
    <property type="protein sequence ID" value="TCP97695.1"/>
    <property type="molecule type" value="Genomic_DNA"/>
</dbReference>
<gene>
    <name evidence="1" type="ORF">EDC44_10178</name>
</gene>
<dbReference type="Gene3D" id="3.30.1490.300">
    <property type="match status" value="1"/>
</dbReference>
<protein>
    <submittedName>
        <fullName evidence="1">Type IV pilus assembly PilM-like protein</fullName>
    </submittedName>
</protein>
<dbReference type="Gene3D" id="3.30.420.40">
    <property type="match status" value="2"/>
</dbReference>
<sequence length="313" mass="36134">MEFRITQKSSKFKVPVGIWKNGKKFELAWLTKTEKICSVTIPEKKVHKIPNIVLKETLRADGITSGQVNNLYEFSYISALPPHLIWSKSVILAGNPTALECERFCEFTLEREIPFPIDDVHFDYRKTPLGQQNEPSSQLDIFAVHKKTAEDYIESLQPLRIEVLDHSAYCLLRCIDIIAPERKNTNTLWIYLDHSGFILIRERYGQLQVMQQAEIGDLIELKNKFVARYGDEPEHCIAMNCDNFRHIIKPDFMDYQLMSVPFIAFGCALWGEGQKLLNDLEITIKPIEIELTLADESDNPNHYGEKHDAQVLH</sequence>
<comment type="caution">
    <text evidence="1">The sequence shown here is derived from an EMBL/GenBank/DDBJ whole genome shotgun (WGS) entry which is preliminary data.</text>
</comment>